<keyword evidence="6 15" id="KW-0863">Zinc-finger</keyword>
<comment type="caution">
    <text evidence="18">The sequence shown here is derived from an EMBL/GenBank/DDBJ whole genome shotgun (WGS) entry which is preliminary data.</text>
</comment>
<feature type="domain" description="FPG-type" evidence="16">
    <location>
        <begin position="266"/>
        <end position="300"/>
    </location>
</feature>
<evidence type="ECO:0000256" key="9">
    <source>
        <dbReference type="ARBA" id="ARBA00023125"/>
    </source>
</evidence>
<evidence type="ECO:0000256" key="8">
    <source>
        <dbReference type="ARBA" id="ARBA00022833"/>
    </source>
</evidence>
<dbReference type="RefSeq" id="WP_048548046.1">
    <property type="nucleotide sequence ID" value="NZ_HF571038.1"/>
</dbReference>
<evidence type="ECO:0000256" key="13">
    <source>
        <dbReference type="ARBA" id="ARBA00023295"/>
    </source>
</evidence>
<feature type="domain" description="Formamidopyrimidine-DNA glycosylase catalytic" evidence="17">
    <location>
        <begin position="1"/>
        <end position="80"/>
    </location>
</feature>
<evidence type="ECO:0000256" key="11">
    <source>
        <dbReference type="ARBA" id="ARBA00023239"/>
    </source>
</evidence>
<dbReference type="InterPro" id="IPR015886">
    <property type="entry name" value="H2TH_FPG"/>
</dbReference>
<evidence type="ECO:0000256" key="12">
    <source>
        <dbReference type="ARBA" id="ARBA00023268"/>
    </source>
</evidence>
<keyword evidence="19" id="KW-1185">Reference proteome</keyword>
<keyword evidence="9" id="KW-0238">DNA-binding</keyword>
<dbReference type="SUPFAM" id="SSF81624">
    <property type="entry name" value="N-terminal domain of MutM-like DNA repair proteins"/>
    <property type="match status" value="1"/>
</dbReference>
<dbReference type="SMART" id="SM00898">
    <property type="entry name" value="Fapy_DNA_glyco"/>
    <property type="match status" value="1"/>
</dbReference>
<dbReference type="CDD" id="cd08970">
    <property type="entry name" value="AcNei1_N"/>
    <property type="match status" value="1"/>
</dbReference>
<keyword evidence="4" id="KW-0479">Metal-binding</keyword>
<dbReference type="STRING" id="1193518.BN13_1120006"/>
<dbReference type="PROSITE" id="PS51068">
    <property type="entry name" value="FPG_CAT"/>
    <property type="match status" value="1"/>
</dbReference>
<dbReference type="InterPro" id="IPR010979">
    <property type="entry name" value="Ribosomal_uS13-like_H2TH"/>
</dbReference>
<evidence type="ECO:0000256" key="1">
    <source>
        <dbReference type="ARBA" id="ARBA00001947"/>
    </source>
</evidence>
<dbReference type="GO" id="GO:0140078">
    <property type="term" value="F:class I DNA-(apurinic or apyrimidinic site) endonuclease activity"/>
    <property type="evidence" value="ECO:0007669"/>
    <property type="project" value="UniProtKB-EC"/>
</dbReference>
<name>A0A077MA14_9MICO</name>
<dbReference type="EMBL" id="CAJC01000016">
    <property type="protein sequence ID" value="CCI51657.1"/>
    <property type="molecule type" value="Genomic_DNA"/>
</dbReference>
<evidence type="ECO:0000256" key="15">
    <source>
        <dbReference type="PROSITE-ProRule" id="PRU00391"/>
    </source>
</evidence>
<dbReference type="GO" id="GO:0006284">
    <property type="term" value="P:base-excision repair"/>
    <property type="evidence" value="ECO:0007669"/>
    <property type="project" value="InterPro"/>
</dbReference>
<sequence length="302" mass="32987">MPEGHTLHRLAGALHHAFAGRQALVTSPQGRFVEGAALLNGRVVEGADAFGKHLFVHFAGEQVLNVHLGLIGSFDVLPHIGALPAPVGAVRVRMVNEQMYADLRGATLVQVISPEQVEATIARLGPDPLRVGTPGNDPERSLARLARTSRTVAECLMDQSIIAGVGNVYRAEVLFRHRIDPFVPGNKVKKKSWLAMWDDLVALLPYGVAFGQILTLDSQLEVARDALGGRDPAAYDPSWGGIMPGERGGFVRGDAARGVRFERDYYVYKRDGQPCLVCGSRIRTQLLAGRNLFWCGRCQRRH</sequence>
<keyword evidence="13 18" id="KW-0326">Glycosidase</keyword>
<evidence type="ECO:0000256" key="2">
    <source>
        <dbReference type="ARBA" id="ARBA00009409"/>
    </source>
</evidence>
<keyword evidence="12" id="KW-0511">Multifunctional enzyme</keyword>
<evidence type="ECO:0000313" key="19">
    <source>
        <dbReference type="Proteomes" id="UP000035720"/>
    </source>
</evidence>
<reference evidence="18 19" key="1">
    <citation type="journal article" date="2013" name="ISME J.">
        <title>A metabolic model for members of the genus Tetrasphaera involved in enhanced biological phosphorus removal.</title>
        <authorList>
            <person name="Kristiansen R."/>
            <person name="Nguyen H.T.T."/>
            <person name="Saunders A.M."/>
            <person name="Nielsen J.L."/>
            <person name="Wimmer R."/>
            <person name="Le V.Q."/>
            <person name="McIlroy S.J."/>
            <person name="Petrovski S."/>
            <person name="Seviour R.J."/>
            <person name="Calteau A."/>
            <person name="Nielsen K.L."/>
            <person name="Nielsen P.H."/>
        </authorList>
    </citation>
    <scope>NUCLEOTIDE SEQUENCE [LARGE SCALE GENOMIC DNA]</scope>
    <source>
        <strain evidence="18 19">Ben 74</strain>
    </source>
</reference>
<keyword evidence="5" id="KW-0227">DNA damage</keyword>
<gene>
    <name evidence="18" type="ORF">BN13_1120006</name>
</gene>
<dbReference type="SMART" id="SM01232">
    <property type="entry name" value="H2TH"/>
    <property type="match status" value="1"/>
</dbReference>
<comment type="cofactor">
    <cofactor evidence="1">
        <name>Zn(2+)</name>
        <dbReference type="ChEBI" id="CHEBI:29105"/>
    </cofactor>
</comment>
<dbReference type="OrthoDB" id="9800855at2"/>
<dbReference type="InterPro" id="IPR035937">
    <property type="entry name" value="FPG_N"/>
</dbReference>
<evidence type="ECO:0000256" key="5">
    <source>
        <dbReference type="ARBA" id="ARBA00022763"/>
    </source>
</evidence>
<organism evidence="18 19">
    <name type="scientific">Nostocoides jenkinsii Ben 74</name>
    <dbReference type="NCBI Taxonomy" id="1193518"/>
    <lineage>
        <taxon>Bacteria</taxon>
        <taxon>Bacillati</taxon>
        <taxon>Actinomycetota</taxon>
        <taxon>Actinomycetes</taxon>
        <taxon>Micrococcales</taxon>
        <taxon>Intrasporangiaceae</taxon>
        <taxon>Nostocoides</taxon>
    </lineage>
</organism>
<keyword evidence="10" id="KW-0234">DNA repair</keyword>
<dbReference type="PANTHER" id="PTHR42697:SF3">
    <property type="entry name" value="ENDONUCLEASE 8 1"/>
    <property type="match status" value="1"/>
</dbReference>
<dbReference type="Proteomes" id="UP000035720">
    <property type="component" value="Unassembled WGS sequence"/>
</dbReference>
<evidence type="ECO:0000259" key="17">
    <source>
        <dbReference type="PROSITE" id="PS51068"/>
    </source>
</evidence>
<dbReference type="EC" id="4.2.99.18" evidence="3"/>
<evidence type="ECO:0000256" key="4">
    <source>
        <dbReference type="ARBA" id="ARBA00022723"/>
    </source>
</evidence>
<dbReference type="GO" id="GO:0003684">
    <property type="term" value="F:damaged DNA binding"/>
    <property type="evidence" value="ECO:0007669"/>
    <property type="project" value="InterPro"/>
</dbReference>
<proteinExistence type="inferred from homology"/>
<dbReference type="GO" id="GO:0000703">
    <property type="term" value="F:oxidized pyrimidine nucleobase lesion DNA N-glycosylase activity"/>
    <property type="evidence" value="ECO:0007669"/>
    <property type="project" value="TreeGrafter"/>
</dbReference>
<keyword evidence="11 18" id="KW-0456">Lyase</keyword>
<dbReference type="InterPro" id="IPR000214">
    <property type="entry name" value="Znf_DNA_glyclase/AP_lyase"/>
</dbReference>
<dbReference type="GO" id="GO:0008270">
    <property type="term" value="F:zinc ion binding"/>
    <property type="evidence" value="ECO:0007669"/>
    <property type="project" value="UniProtKB-KW"/>
</dbReference>
<dbReference type="InterPro" id="IPR015887">
    <property type="entry name" value="DNA_glyclase_Znf_dom_DNA_BS"/>
</dbReference>
<dbReference type="SUPFAM" id="SSF57716">
    <property type="entry name" value="Glucocorticoid receptor-like (DNA-binding domain)"/>
    <property type="match status" value="1"/>
</dbReference>
<dbReference type="InterPro" id="IPR012319">
    <property type="entry name" value="FPG_cat"/>
</dbReference>
<evidence type="ECO:0000256" key="3">
    <source>
        <dbReference type="ARBA" id="ARBA00012720"/>
    </source>
</evidence>
<dbReference type="PANTHER" id="PTHR42697">
    <property type="entry name" value="ENDONUCLEASE 8"/>
    <property type="match status" value="1"/>
</dbReference>
<evidence type="ECO:0000256" key="7">
    <source>
        <dbReference type="ARBA" id="ARBA00022801"/>
    </source>
</evidence>
<evidence type="ECO:0000256" key="10">
    <source>
        <dbReference type="ARBA" id="ARBA00023204"/>
    </source>
</evidence>
<dbReference type="Pfam" id="PF01149">
    <property type="entry name" value="Fapy_DNA_glyco"/>
    <property type="match status" value="1"/>
</dbReference>
<evidence type="ECO:0000259" key="16">
    <source>
        <dbReference type="PROSITE" id="PS51066"/>
    </source>
</evidence>
<dbReference type="Pfam" id="PF06827">
    <property type="entry name" value="zf-FPG_IleRS"/>
    <property type="match status" value="1"/>
</dbReference>
<keyword evidence="8" id="KW-0862">Zinc</keyword>
<dbReference type="Gene3D" id="3.20.190.10">
    <property type="entry name" value="MutM-like, N-terminal"/>
    <property type="match status" value="1"/>
</dbReference>
<dbReference type="InterPro" id="IPR010663">
    <property type="entry name" value="Znf_FPG/IleRS"/>
</dbReference>
<keyword evidence="7 18" id="KW-0378">Hydrolase</keyword>
<dbReference type="Pfam" id="PF06831">
    <property type="entry name" value="H2TH"/>
    <property type="match status" value="1"/>
</dbReference>
<comment type="catalytic activity">
    <reaction evidence="14">
        <text>2'-deoxyribonucleotide-(2'-deoxyribose 5'-phosphate)-2'-deoxyribonucleotide-DNA = a 3'-end 2'-deoxyribonucleotide-(2,3-dehydro-2,3-deoxyribose 5'-phosphate)-DNA + a 5'-end 5'-phospho-2'-deoxyribonucleoside-DNA + H(+)</text>
        <dbReference type="Rhea" id="RHEA:66592"/>
        <dbReference type="Rhea" id="RHEA-COMP:13180"/>
        <dbReference type="Rhea" id="RHEA-COMP:16897"/>
        <dbReference type="Rhea" id="RHEA-COMP:17067"/>
        <dbReference type="ChEBI" id="CHEBI:15378"/>
        <dbReference type="ChEBI" id="CHEBI:136412"/>
        <dbReference type="ChEBI" id="CHEBI:157695"/>
        <dbReference type="ChEBI" id="CHEBI:167181"/>
        <dbReference type="EC" id="4.2.99.18"/>
    </reaction>
</comment>
<evidence type="ECO:0000313" key="18">
    <source>
        <dbReference type="EMBL" id="CCI51657.1"/>
    </source>
</evidence>
<dbReference type="AlphaFoldDB" id="A0A077MA14"/>
<evidence type="ECO:0000256" key="6">
    <source>
        <dbReference type="ARBA" id="ARBA00022771"/>
    </source>
</evidence>
<dbReference type="SUPFAM" id="SSF46946">
    <property type="entry name" value="S13-like H2TH domain"/>
    <property type="match status" value="1"/>
</dbReference>
<dbReference type="PROSITE" id="PS01242">
    <property type="entry name" value="ZF_FPG_1"/>
    <property type="match status" value="1"/>
</dbReference>
<comment type="similarity">
    <text evidence="2">Belongs to the FPG family.</text>
</comment>
<dbReference type="Gene3D" id="1.10.8.50">
    <property type="match status" value="1"/>
</dbReference>
<evidence type="ECO:0000256" key="14">
    <source>
        <dbReference type="ARBA" id="ARBA00044632"/>
    </source>
</evidence>
<dbReference type="PROSITE" id="PS51066">
    <property type="entry name" value="ZF_FPG_2"/>
    <property type="match status" value="1"/>
</dbReference>
<protein>
    <recommendedName>
        <fullName evidence="3">DNA-(apurinic or apyrimidinic site) lyase</fullName>
        <ecNumber evidence="3">4.2.99.18</ecNumber>
    </recommendedName>
</protein>
<accession>A0A077MA14</accession>